<accession>A0AA35QVY9</accession>
<evidence type="ECO:0000313" key="1">
    <source>
        <dbReference type="EMBL" id="CAI7993490.1"/>
    </source>
</evidence>
<protein>
    <submittedName>
        <fullName evidence="1">Uncharacterized protein</fullName>
    </submittedName>
</protein>
<comment type="caution">
    <text evidence="1">The sequence shown here is derived from an EMBL/GenBank/DDBJ whole genome shotgun (WGS) entry which is preliminary data.</text>
</comment>
<feature type="non-terminal residue" evidence="1">
    <location>
        <position position="82"/>
    </location>
</feature>
<dbReference type="AlphaFoldDB" id="A0AA35QVY9"/>
<name>A0AA35QVY9_GEOBA</name>
<dbReference type="EMBL" id="CASHTH010000190">
    <property type="protein sequence ID" value="CAI7993490.1"/>
    <property type="molecule type" value="Genomic_DNA"/>
</dbReference>
<sequence>MQFHGEVCSSVLSENRHVGQTVSCSSHSLRQALSQHSRGREITIPMNSVYTVTIYKVCVRVEDVSTGESPGGCHGFPANGAD</sequence>
<evidence type="ECO:0000313" key="2">
    <source>
        <dbReference type="Proteomes" id="UP001174909"/>
    </source>
</evidence>
<reference evidence="1" key="1">
    <citation type="submission" date="2023-03" db="EMBL/GenBank/DDBJ databases">
        <authorList>
            <person name="Steffen K."/>
            <person name="Cardenas P."/>
        </authorList>
    </citation>
    <scope>NUCLEOTIDE SEQUENCE</scope>
</reference>
<proteinExistence type="predicted"/>
<gene>
    <name evidence="1" type="ORF">GBAR_LOCUS1263</name>
</gene>
<keyword evidence="2" id="KW-1185">Reference proteome</keyword>
<dbReference type="Proteomes" id="UP001174909">
    <property type="component" value="Unassembled WGS sequence"/>
</dbReference>
<organism evidence="1 2">
    <name type="scientific">Geodia barretti</name>
    <name type="common">Barrett's horny sponge</name>
    <dbReference type="NCBI Taxonomy" id="519541"/>
    <lineage>
        <taxon>Eukaryota</taxon>
        <taxon>Metazoa</taxon>
        <taxon>Porifera</taxon>
        <taxon>Demospongiae</taxon>
        <taxon>Heteroscleromorpha</taxon>
        <taxon>Tetractinellida</taxon>
        <taxon>Astrophorina</taxon>
        <taxon>Geodiidae</taxon>
        <taxon>Geodia</taxon>
    </lineage>
</organism>